<protein>
    <submittedName>
        <fullName evidence="2">Uncharacterized protein</fullName>
    </submittedName>
</protein>
<feature type="region of interest" description="Disordered" evidence="1">
    <location>
        <begin position="227"/>
        <end position="248"/>
    </location>
</feature>
<proteinExistence type="predicted"/>
<dbReference type="EMBL" id="BAAFGZ010000136">
    <property type="protein sequence ID" value="GAB0135575.1"/>
    <property type="molecule type" value="Genomic_DNA"/>
</dbReference>
<sequence length="390" mass="41159">MASSKAKDPLDALQLLVNDVLVQTGKALRASRRDSQGNLPPSYIQAKLPDTINAFHRALGSLERDIINAKSVILRDMNKLKTQNNSVEESQSLPQPQPVEAQSKSPMAIDLDSSPQAIPKEEPTDTNKITAIKPAAPFPDMGMGMGIPDSAAASITIKEENPPSHLPSATGAEGSSKVKTDGKQPTPAAPVPLMDAKLETNSSGVTGGDNVLELTNSDLNFTDMEFTLAPGNDNPTRSGGDGATAANLNGPSFDLGSFGTTNGATATMSLDNHHHRHHHHHHNNNNNNNNLPSRTVAQPAASTSGTGPAKTESQPSAEARKKEESSDAAFADIFAGDGQADGMDFDFSIGDGMGGDTFDDLMNDRDNTFDSMEHGDFDATFFGLDKADEA</sequence>
<feature type="compositionally biased region" description="Polar residues" evidence="1">
    <location>
        <begin position="291"/>
        <end position="316"/>
    </location>
</feature>
<reference evidence="3" key="1">
    <citation type="submission" date="2024-06" db="EMBL/GenBank/DDBJ databases">
        <title>Draft Genome Sequences of Epichloe bromicola Strains Isolated from Elymus ciliaris.</title>
        <authorList>
            <consortium name="Epichloe bromicola genome sequencing consortium"/>
            <person name="Miura A."/>
            <person name="Imano S."/>
            <person name="Ashida A."/>
            <person name="Sato I."/>
            <person name="Chiba S."/>
            <person name="Tanaka A."/>
            <person name="Camagna M."/>
            <person name="Takemoto D."/>
        </authorList>
    </citation>
    <scope>NUCLEOTIDE SEQUENCE [LARGE SCALE GENOMIC DNA]</scope>
    <source>
        <strain evidence="3">DP</strain>
    </source>
</reference>
<feature type="region of interest" description="Disordered" evidence="1">
    <location>
        <begin position="83"/>
        <end position="105"/>
    </location>
</feature>
<dbReference type="Proteomes" id="UP001562357">
    <property type="component" value="Unassembled WGS sequence"/>
</dbReference>
<name>A0ABQ0CQ69_9HYPO</name>
<gene>
    <name evidence="2" type="primary">g3908</name>
    <name evidence="2" type="ORF">EsDP_00003908</name>
</gene>
<feature type="region of interest" description="Disordered" evidence="1">
    <location>
        <begin position="160"/>
        <end position="192"/>
    </location>
</feature>
<evidence type="ECO:0000313" key="3">
    <source>
        <dbReference type="Proteomes" id="UP001562357"/>
    </source>
</evidence>
<comment type="caution">
    <text evidence="2">The sequence shown here is derived from an EMBL/GenBank/DDBJ whole genome shotgun (WGS) entry which is preliminary data.</text>
</comment>
<accession>A0ABQ0CQ69</accession>
<keyword evidence="3" id="KW-1185">Reference proteome</keyword>
<feature type="compositionally biased region" description="Basic residues" evidence="1">
    <location>
        <begin position="273"/>
        <end position="283"/>
    </location>
</feature>
<organism evidence="2 3">
    <name type="scientific">Epichloe bromicola</name>
    <dbReference type="NCBI Taxonomy" id="79588"/>
    <lineage>
        <taxon>Eukaryota</taxon>
        <taxon>Fungi</taxon>
        <taxon>Dikarya</taxon>
        <taxon>Ascomycota</taxon>
        <taxon>Pezizomycotina</taxon>
        <taxon>Sordariomycetes</taxon>
        <taxon>Hypocreomycetidae</taxon>
        <taxon>Hypocreales</taxon>
        <taxon>Clavicipitaceae</taxon>
        <taxon>Epichloe</taxon>
    </lineage>
</organism>
<evidence type="ECO:0000313" key="2">
    <source>
        <dbReference type="EMBL" id="GAB0135575.1"/>
    </source>
</evidence>
<evidence type="ECO:0000256" key="1">
    <source>
        <dbReference type="SAM" id="MobiDB-lite"/>
    </source>
</evidence>
<feature type="region of interest" description="Disordered" evidence="1">
    <location>
        <begin position="273"/>
        <end position="327"/>
    </location>
</feature>